<proteinExistence type="inferred from homology"/>
<dbReference type="InterPro" id="IPR029044">
    <property type="entry name" value="Nucleotide-diphossugar_trans"/>
</dbReference>
<evidence type="ECO:0000313" key="4">
    <source>
        <dbReference type="Proteomes" id="UP000294650"/>
    </source>
</evidence>
<evidence type="ECO:0000256" key="1">
    <source>
        <dbReference type="ARBA" id="ARBA00006739"/>
    </source>
</evidence>
<reference evidence="3 4" key="1">
    <citation type="submission" date="2019-03" db="EMBL/GenBank/DDBJ databases">
        <title>Genomic Encyclopedia of Type Strains, Phase IV (KMG-IV): sequencing the most valuable type-strain genomes for metagenomic binning, comparative biology and taxonomic classification.</title>
        <authorList>
            <person name="Goeker M."/>
        </authorList>
    </citation>
    <scope>NUCLEOTIDE SEQUENCE [LARGE SCALE GENOMIC DNA]</scope>
    <source>
        <strain evidence="3 4">DSM 25894</strain>
    </source>
</reference>
<comment type="similarity">
    <text evidence="1">Belongs to the glycosyltransferase 2 family.</text>
</comment>
<comment type="caution">
    <text evidence="3">The sequence shown here is derived from an EMBL/GenBank/DDBJ whole genome shotgun (WGS) entry which is preliminary data.</text>
</comment>
<dbReference type="EMBL" id="SMAN01000004">
    <property type="protein sequence ID" value="TCT25021.1"/>
    <property type="molecule type" value="Genomic_DNA"/>
</dbReference>
<gene>
    <name evidence="3" type="ORF">EDD68_10489</name>
</gene>
<keyword evidence="3" id="KW-0808">Transferase</keyword>
<dbReference type="InterPro" id="IPR001173">
    <property type="entry name" value="Glyco_trans_2-like"/>
</dbReference>
<feature type="domain" description="Glycosyltransferase 2-like" evidence="2">
    <location>
        <begin position="5"/>
        <end position="144"/>
    </location>
</feature>
<dbReference type="PANTHER" id="PTHR22916">
    <property type="entry name" value="GLYCOSYLTRANSFERASE"/>
    <property type="match status" value="1"/>
</dbReference>
<evidence type="ECO:0000259" key="2">
    <source>
        <dbReference type="Pfam" id="PF00535"/>
    </source>
</evidence>
<keyword evidence="4" id="KW-1185">Reference proteome</keyword>
<dbReference type="GO" id="GO:0016758">
    <property type="term" value="F:hexosyltransferase activity"/>
    <property type="evidence" value="ECO:0007669"/>
    <property type="project" value="UniProtKB-ARBA"/>
</dbReference>
<organism evidence="3 4">
    <name type="scientific">Melghiribacillus thermohalophilus</name>
    <dbReference type="NCBI Taxonomy" id="1324956"/>
    <lineage>
        <taxon>Bacteria</taxon>
        <taxon>Bacillati</taxon>
        <taxon>Bacillota</taxon>
        <taxon>Bacilli</taxon>
        <taxon>Bacillales</taxon>
        <taxon>Bacillaceae</taxon>
        <taxon>Melghiribacillus</taxon>
    </lineage>
</organism>
<dbReference type="Pfam" id="PF00535">
    <property type="entry name" value="Glycos_transf_2"/>
    <property type="match status" value="1"/>
</dbReference>
<dbReference type="RefSeq" id="WP_243646759.1">
    <property type="nucleotide sequence ID" value="NZ_SMAN01000004.1"/>
</dbReference>
<sequence length="242" mass="28031">MEKVSIIIPFYNCPFIDQAIQSALNQTYQNVEVIVVNDGSTSHTRQISPFLSKIKYIEKGHAGTASALNAGITHATGEYFAWLSSDDVFLPDKIQKQLAHMKINRTKVSHTAYKLIDGKGQNIGSPIQFHFANKQSFYKTLLKQCPVNGSTVMTHMDVFQKVGLFDESLRFTQDYDMWLRLAKIYDFTYLKWPLIQYRVHTGMGSFKYASGLRKETMKVMDRHRKDIKQLIIRERKKKWTNH</sequence>
<dbReference type="Proteomes" id="UP000294650">
    <property type="component" value="Unassembled WGS sequence"/>
</dbReference>
<dbReference type="Gene3D" id="3.90.550.10">
    <property type="entry name" value="Spore Coat Polysaccharide Biosynthesis Protein SpsA, Chain A"/>
    <property type="match status" value="1"/>
</dbReference>
<name>A0A4R3N911_9BACI</name>
<dbReference type="AlphaFoldDB" id="A0A4R3N911"/>
<evidence type="ECO:0000313" key="3">
    <source>
        <dbReference type="EMBL" id="TCT25021.1"/>
    </source>
</evidence>
<accession>A0A4R3N911</accession>
<dbReference type="SUPFAM" id="SSF53448">
    <property type="entry name" value="Nucleotide-diphospho-sugar transferases"/>
    <property type="match status" value="1"/>
</dbReference>
<protein>
    <submittedName>
        <fullName evidence="3">Glycosyl transferase family 2</fullName>
    </submittedName>
</protein>
<dbReference type="PANTHER" id="PTHR22916:SF3">
    <property type="entry name" value="UDP-GLCNAC:BETAGAL BETA-1,3-N-ACETYLGLUCOSAMINYLTRANSFERASE-LIKE PROTEIN 1"/>
    <property type="match status" value="1"/>
</dbReference>